<dbReference type="OrthoDB" id="2871129at2"/>
<protein>
    <submittedName>
        <fullName evidence="3">Uncharacterized protein</fullName>
    </submittedName>
</protein>
<keyword evidence="2" id="KW-0812">Transmembrane</keyword>
<dbReference type="Proteomes" id="UP000215596">
    <property type="component" value="Unassembled WGS sequence"/>
</dbReference>
<comment type="caution">
    <text evidence="3">The sequence shown here is derived from an EMBL/GenBank/DDBJ whole genome shotgun (WGS) entry which is preliminary data.</text>
</comment>
<feature type="compositionally biased region" description="Basic residues" evidence="1">
    <location>
        <begin position="63"/>
        <end position="72"/>
    </location>
</feature>
<gene>
    <name evidence="3" type="ORF">CHH67_07465</name>
</gene>
<evidence type="ECO:0000313" key="4">
    <source>
        <dbReference type="Proteomes" id="UP000215596"/>
    </source>
</evidence>
<sequence>MAREHIDKQLKDDLEKGTEDALRYKEEIWTAIKGRIEEERMDGQANNKESAVPGSEEPTFRARGTRRGRGRSRAGKRAGLLLLTTAVAASIWVGLNFQSAPVQAWFDQVKAWFAPQKEVQQEIEGMPESSENSLYEGANSDYVIYIDESWFQMIHGDGIDRIEPKEKPEDDRYPEVYMEISQRNEAPQAVAEQLQAELKDYPKLEAQSIEEPVQGWEVRAIGGSGGQEWDDPVIRYYVFDNEQGGSFTVKQHYFLEASEGYGARFYHMMKEFYITGSAPPQ</sequence>
<evidence type="ECO:0000256" key="2">
    <source>
        <dbReference type="SAM" id="Phobius"/>
    </source>
</evidence>
<dbReference type="RefSeq" id="WP_095264544.1">
    <property type="nucleotide sequence ID" value="NZ_NPBY01000025.1"/>
</dbReference>
<keyword evidence="2" id="KW-1133">Transmembrane helix</keyword>
<name>A0A268EYG8_9BACL</name>
<evidence type="ECO:0000313" key="3">
    <source>
        <dbReference type="EMBL" id="PAD78176.1"/>
    </source>
</evidence>
<dbReference type="EMBL" id="NPBY01000025">
    <property type="protein sequence ID" value="PAD78176.1"/>
    <property type="molecule type" value="Genomic_DNA"/>
</dbReference>
<keyword evidence="2" id="KW-0472">Membrane</keyword>
<evidence type="ECO:0000256" key="1">
    <source>
        <dbReference type="SAM" id="MobiDB-lite"/>
    </source>
</evidence>
<reference evidence="3 4" key="1">
    <citation type="submission" date="2017-07" db="EMBL/GenBank/DDBJ databases">
        <title>Isolation and whole genome analysis of endospore-forming bacteria from heroin.</title>
        <authorList>
            <person name="Kalinowski J."/>
            <person name="Ahrens B."/>
            <person name="Al-Dilaimi A."/>
            <person name="Winkler A."/>
            <person name="Wibberg D."/>
            <person name="Schleenbecker U."/>
            <person name="Ruckert C."/>
            <person name="Wolfel R."/>
            <person name="Grass G."/>
        </authorList>
    </citation>
    <scope>NUCLEOTIDE SEQUENCE [LARGE SCALE GENOMIC DNA]</scope>
    <source>
        <strain evidence="3 4">7537-G1</strain>
    </source>
</reference>
<accession>A0A268EYG8</accession>
<feature type="region of interest" description="Disordered" evidence="1">
    <location>
        <begin position="36"/>
        <end position="72"/>
    </location>
</feature>
<dbReference type="AlphaFoldDB" id="A0A268EYG8"/>
<feature type="transmembrane region" description="Helical" evidence="2">
    <location>
        <begin position="78"/>
        <end position="95"/>
    </location>
</feature>
<organism evidence="3 4">
    <name type="scientific">Paenibacillus campinasensis</name>
    <dbReference type="NCBI Taxonomy" id="66347"/>
    <lineage>
        <taxon>Bacteria</taxon>
        <taxon>Bacillati</taxon>
        <taxon>Bacillota</taxon>
        <taxon>Bacilli</taxon>
        <taxon>Bacillales</taxon>
        <taxon>Paenibacillaceae</taxon>
        <taxon>Paenibacillus</taxon>
    </lineage>
</organism>
<proteinExistence type="predicted"/>